<sequence>MVNIVRVITVTRGVAAVALALTVLAGCADPDAPSGTASRPAASPSTEQHATPTPPAAAAQQNRAGAVAFTEHWFALLSYAIETGNTKQLRAASDRACRVCTQAITDIERAYGDGGSIHGGAYTVREATTFEDFAGRLMTVAVFYDRSPREGMSPLGVPRGRQEGAALASCDARLQWSGSGWTMRSVDGAQPVF</sequence>
<gene>
    <name evidence="4" type="ORF">SAMN05443668_12160</name>
</gene>
<evidence type="ECO:0000256" key="2">
    <source>
        <dbReference type="SAM" id="SignalP"/>
    </source>
</evidence>
<evidence type="ECO:0000256" key="1">
    <source>
        <dbReference type="SAM" id="MobiDB-lite"/>
    </source>
</evidence>
<keyword evidence="2" id="KW-0732">Signal</keyword>
<evidence type="ECO:0000313" key="5">
    <source>
        <dbReference type="Proteomes" id="UP000184440"/>
    </source>
</evidence>
<reference evidence="4 5" key="1">
    <citation type="submission" date="2016-11" db="EMBL/GenBank/DDBJ databases">
        <authorList>
            <person name="Jaros S."/>
            <person name="Januszkiewicz K."/>
            <person name="Wedrychowicz H."/>
        </authorList>
    </citation>
    <scope>NUCLEOTIDE SEQUENCE [LARGE SCALE GENOMIC DNA]</scope>
    <source>
        <strain evidence="4 5">DSM 46144</strain>
    </source>
</reference>
<feature type="chain" id="PRO_5039427130" description="DUF6318 domain-containing protein" evidence="2">
    <location>
        <begin position="29"/>
        <end position="193"/>
    </location>
</feature>
<evidence type="ECO:0000313" key="4">
    <source>
        <dbReference type="EMBL" id="SHN47212.1"/>
    </source>
</evidence>
<feature type="signal peptide" evidence="2">
    <location>
        <begin position="1"/>
        <end position="28"/>
    </location>
</feature>
<dbReference type="STRING" id="134849.SAMN05443668_12160"/>
<dbReference type="EMBL" id="FRCS01000021">
    <property type="protein sequence ID" value="SHN47212.1"/>
    <property type="molecule type" value="Genomic_DNA"/>
</dbReference>
<name>A0A1M7RM90_9ACTN</name>
<dbReference type="InterPro" id="IPR046281">
    <property type="entry name" value="DUF6318"/>
</dbReference>
<dbReference type="Pfam" id="PF19843">
    <property type="entry name" value="DUF6318"/>
    <property type="match status" value="1"/>
</dbReference>
<dbReference type="Proteomes" id="UP000184440">
    <property type="component" value="Unassembled WGS sequence"/>
</dbReference>
<feature type="region of interest" description="Disordered" evidence="1">
    <location>
        <begin position="32"/>
        <end position="60"/>
    </location>
</feature>
<keyword evidence="5" id="KW-1185">Reference proteome</keyword>
<accession>A0A1M7RM90</accession>
<organism evidence="4 5">
    <name type="scientific">Cryptosporangium aurantiacum</name>
    <dbReference type="NCBI Taxonomy" id="134849"/>
    <lineage>
        <taxon>Bacteria</taxon>
        <taxon>Bacillati</taxon>
        <taxon>Actinomycetota</taxon>
        <taxon>Actinomycetes</taxon>
        <taxon>Cryptosporangiales</taxon>
        <taxon>Cryptosporangiaceae</taxon>
        <taxon>Cryptosporangium</taxon>
    </lineage>
</organism>
<evidence type="ECO:0000259" key="3">
    <source>
        <dbReference type="Pfam" id="PF19843"/>
    </source>
</evidence>
<proteinExistence type="predicted"/>
<feature type="compositionally biased region" description="Low complexity" evidence="1">
    <location>
        <begin position="46"/>
        <end position="60"/>
    </location>
</feature>
<dbReference type="AlphaFoldDB" id="A0A1M7RM90"/>
<feature type="domain" description="DUF6318" evidence="3">
    <location>
        <begin position="51"/>
        <end position="129"/>
    </location>
</feature>
<protein>
    <recommendedName>
        <fullName evidence="3">DUF6318 domain-containing protein</fullName>
    </recommendedName>
</protein>
<dbReference type="PROSITE" id="PS51257">
    <property type="entry name" value="PROKAR_LIPOPROTEIN"/>
    <property type="match status" value="1"/>
</dbReference>